<dbReference type="AlphaFoldDB" id="A0AAU9LJD8"/>
<keyword evidence="3" id="KW-1185">Reference proteome</keyword>
<reference evidence="2 3" key="1">
    <citation type="submission" date="2022-01" db="EMBL/GenBank/DDBJ databases">
        <authorList>
            <person name="Xiong W."/>
            <person name="Schranz E."/>
        </authorList>
    </citation>
    <scope>NUCLEOTIDE SEQUENCE [LARGE SCALE GENOMIC DNA]</scope>
</reference>
<name>A0AAU9LJD8_9ASTR</name>
<proteinExistence type="predicted"/>
<protein>
    <submittedName>
        <fullName evidence="2">Uncharacterized protein</fullName>
    </submittedName>
</protein>
<dbReference type="EMBL" id="CAKMRJ010000001">
    <property type="protein sequence ID" value="CAH1414906.1"/>
    <property type="molecule type" value="Genomic_DNA"/>
</dbReference>
<accession>A0AAU9LJD8</accession>
<feature type="region of interest" description="Disordered" evidence="1">
    <location>
        <begin position="32"/>
        <end position="52"/>
    </location>
</feature>
<evidence type="ECO:0000256" key="1">
    <source>
        <dbReference type="SAM" id="MobiDB-lite"/>
    </source>
</evidence>
<organism evidence="2 3">
    <name type="scientific">Lactuca virosa</name>
    <dbReference type="NCBI Taxonomy" id="75947"/>
    <lineage>
        <taxon>Eukaryota</taxon>
        <taxon>Viridiplantae</taxon>
        <taxon>Streptophyta</taxon>
        <taxon>Embryophyta</taxon>
        <taxon>Tracheophyta</taxon>
        <taxon>Spermatophyta</taxon>
        <taxon>Magnoliopsida</taxon>
        <taxon>eudicotyledons</taxon>
        <taxon>Gunneridae</taxon>
        <taxon>Pentapetalae</taxon>
        <taxon>asterids</taxon>
        <taxon>campanulids</taxon>
        <taxon>Asterales</taxon>
        <taxon>Asteraceae</taxon>
        <taxon>Cichorioideae</taxon>
        <taxon>Cichorieae</taxon>
        <taxon>Lactucinae</taxon>
        <taxon>Lactuca</taxon>
    </lineage>
</organism>
<sequence>MDVQNMTITNYLQLLGPLRLTYHLNDDITFGGDTSANNQEQNGNITSKDEIDETLASEKVEKVKVKSAVCDDEGTGKSVDIDEN</sequence>
<evidence type="ECO:0000313" key="2">
    <source>
        <dbReference type="EMBL" id="CAH1414906.1"/>
    </source>
</evidence>
<feature type="compositionally biased region" description="Polar residues" evidence="1">
    <location>
        <begin position="32"/>
        <end position="46"/>
    </location>
</feature>
<gene>
    <name evidence="2" type="ORF">LVIROSA_LOCUS2789</name>
</gene>
<evidence type="ECO:0000313" key="3">
    <source>
        <dbReference type="Proteomes" id="UP001157418"/>
    </source>
</evidence>
<comment type="caution">
    <text evidence="2">The sequence shown here is derived from an EMBL/GenBank/DDBJ whole genome shotgun (WGS) entry which is preliminary data.</text>
</comment>
<dbReference type="Proteomes" id="UP001157418">
    <property type="component" value="Unassembled WGS sequence"/>
</dbReference>